<dbReference type="GO" id="GO:0003677">
    <property type="term" value="F:DNA binding"/>
    <property type="evidence" value="ECO:0007669"/>
    <property type="project" value="UniProtKB-KW"/>
</dbReference>
<evidence type="ECO:0000313" key="4">
    <source>
        <dbReference type="Proteomes" id="UP001165079"/>
    </source>
</evidence>
<dbReference type="EMBL" id="BSTX01000002">
    <property type="protein sequence ID" value="GLZ77999.1"/>
    <property type="molecule type" value="Genomic_DNA"/>
</dbReference>
<name>A0A9W6SJ43_9ACTN</name>
<dbReference type="AlphaFoldDB" id="A0A9W6SJ43"/>
<keyword evidence="4" id="KW-1185">Reference proteome</keyword>
<gene>
    <name evidence="3" type="ORF">Afil01_28060</name>
</gene>
<dbReference type="InterPro" id="IPR001387">
    <property type="entry name" value="Cro/C1-type_HTH"/>
</dbReference>
<proteinExistence type="predicted"/>
<evidence type="ECO:0000313" key="3">
    <source>
        <dbReference type="EMBL" id="GLZ77999.1"/>
    </source>
</evidence>
<accession>A0A9W6SJ43</accession>
<sequence length="119" mass="13077">MADPVEPTDVRRSRLLRTLIGGVLRRYRLQQGRTLADVARMARVSMQYLSELERGRKEASSEVLAAICEALRIDLAEVLTEVAATLIADRARRVPVVHLDAVPARARTHGAGNAYCLAA</sequence>
<dbReference type="PROSITE" id="PS50943">
    <property type="entry name" value="HTH_CROC1"/>
    <property type="match status" value="1"/>
</dbReference>
<dbReference type="PANTHER" id="PTHR46797:SF1">
    <property type="entry name" value="METHYLPHOSPHONATE SYNTHASE"/>
    <property type="match status" value="1"/>
</dbReference>
<feature type="domain" description="HTH cro/C1-type" evidence="2">
    <location>
        <begin position="24"/>
        <end position="78"/>
    </location>
</feature>
<dbReference type="InterPro" id="IPR010982">
    <property type="entry name" value="Lambda_DNA-bd_dom_sf"/>
</dbReference>
<dbReference type="Proteomes" id="UP001165079">
    <property type="component" value="Unassembled WGS sequence"/>
</dbReference>
<dbReference type="InterPro" id="IPR050807">
    <property type="entry name" value="TransReg_Diox_bact_type"/>
</dbReference>
<organism evidence="3 4">
    <name type="scientific">Actinorhabdospora filicis</name>
    <dbReference type="NCBI Taxonomy" id="1785913"/>
    <lineage>
        <taxon>Bacteria</taxon>
        <taxon>Bacillati</taxon>
        <taxon>Actinomycetota</taxon>
        <taxon>Actinomycetes</taxon>
        <taxon>Micromonosporales</taxon>
        <taxon>Micromonosporaceae</taxon>
        <taxon>Actinorhabdospora</taxon>
    </lineage>
</organism>
<dbReference type="CDD" id="cd00093">
    <property type="entry name" value="HTH_XRE"/>
    <property type="match status" value="1"/>
</dbReference>
<dbReference type="Pfam" id="PF01381">
    <property type="entry name" value="HTH_3"/>
    <property type="match status" value="1"/>
</dbReference>
<dbReference type="SUPFAM" id="SSF47413">
    <property type="entry name" value="lambda repressor-like DNA-binding domains"/>
    <property type="match status" value="1"/>
</dbReference>
<keyword evidence="1" id="KW-0238">DNA-binding</keyword>
<evidence type="ECO:0000259" key="2">
    <source>
        <dbReference type="PROSITE" id="PS50943"/>
    </source>
</evidence>
<protein>
    <recommendedName>
        <fullName evidence="2">HTH cro/C1-type domain-containing protein</fullName>
    </recommendedName>
</protein>
<evidence type="ECO:0000256" key="1">
    <source>
        <dbReference type="ARBA" id="ARBA00023125"/>
    </source>
</evidence>
<dbReference type="GO" id="GO:0005829">
    <property type="term" value="C:cytosol"/>
    <property type="evidence" value="ECO:0007669"/>
    <property type="project" value="TreeGrafter"/>
</dbReference>
<dbReference type="PANTHER" id="PTHR46797">
    <property type="entry name" value="HTH-TYPE TRANSCRIPTIONAL REGULATOR"/>
    <property type="match status" value="1"/>
</dbReference>
<comment type="caution">
    <text evidence="3">The sequence shown here is derived from an EMBL/GenBank/DDBJ whole genome shotgun (WGS) entry which is preliminary data.</text>
</comment>
<dbReference type="GO" id="GO:0003700">
    <property type="term" value="F:DNA-binding transcription factor activity"/>
    <property type="evidence" value="ECO:0007669"/>
    <property type="project" value="TreeGrafter"/>
</dbReference>
<dbReference type="Gene3D" id="1.10.260.40">
    <property type="entry name" value="lambda repressor-like DNA-binding domains"/>
    <property type="match status" value="1"/>
</dbReference>
<dbReference type="SMART" id="SM00530">
    <property type="entry name" value="HTH_XRE"/>
    <property type="match status" value="1"/>
</dbReference>
<reference evidence="3" key="1">
    <citation type="submission" date="2023-03" db="EMBL/GenBank/DDBJ databases">
        <title>Actinorhabdospora filicis NBRC 111898.</title>
        <authorList>
            <person name="Ichikawa N."/>
            <person name="Sato H."/>
            <person name="Tonouchi N."/>
        </authorList>
    </citation>
    <scope>NUCLEOTIDE SEQUENCE</scope>
    <source>
        <strain evidence="3">NBRC 111898</strain>
    </source>
</reference>